<feature type="region of interest" description="Disordered" evidence="6">
    <location>
        <begin position="485"/>
        <end position="546"/>
    </location>
</feature>
<evidence type="ECO:0000256" key="5">
    <source>
        <dbReference type="ARBA" id="ARBA00023136"/>
    </source>
</evidence>
<comment type="caution">
    <text evidence="9">The sequence shown here is derived from an EMBL/GenBank/DDBJ whole genome shotgun (WGS) entry which is preliminary data.</text>
</comment>
<dbReference type="EMBL" id="CAJNNV010028353">
    <property type="protein sequence ID" value="CAE8624295.1"/>
    <property type="molecule type" value="Genomic_DNA"/>
</dbReference>
<dbReference type="Pfam" id="PF13499">
    <property type="entry name" value="EF-hand_7"/>
    <property type="match status" value="1"/>
</dbReference>
<dbReference type="EMBL" id="CAJNNW010037240">
    <property type="protein sequence ID" value="CAE8740242.1"/>
    <property type="molecule type" value="Genomic_DNA"/>
</dbReference>
<feature type="transmembrane region" description="Helical" evidence="7">
    <location>
        <begin position="222"/>
        <end position="243"/>
    </location>
</feature>
<organism evidence="9 11">
    <name type="scientific">Polarella glacialis</name>
    <name type="common">Dinoflagellate</name>
    <dbReference type="NCBI Taxonomy" id="89957"/>
    <lineage>
        <taxon>Eukaryota</taxon>
        <taxon>Sar</taxon>
        <taxon>Alveolata</taxon>
        <taxon>Dinophyceae</taxon>
        <taxon>Suessiales</taxon>
        <taxon>Suessiaceae</taxon>
        <taxon>Polarella</taxon>
    </lineage>
</organism>
<evidence type="ECO:0000256" key="4">
    <source>
        <dbReference type="ARBA" id="ARBA00022989"/>
    </source>
</evidence>
<dbReference type="InterPro" id="IPR043203">
    <property type="entry name" value="VGCC_Ca_Na"/>
</dbReference>
<dbReference type="OrthoDB" id="416585at2759"/>
<dbReference type="PANTHER" id="PTHR10037">
    <property type="entry name" value="VOLTAGE-GATED CATION CHANNEL CALCIUM AND SODIUM"/>
    <property type="match status" value="1"/>
</dbReference>
<keyword evidence="4 7" id="KW-1133">Transmembrane helix</keyword>
<dbReference type="AlphaFoldDB" id="A0A813GB40"/>
<dbReference type="SMART" id="SM00054">
    <property type="entry name" value="EFh"/>
    <property type="match status" value="2"/>
</dbReference>
<evidence type="ECO:0000256" key="1">
    <source>
        <dbReference type="ARBA" id="ARBA00004141"/>
    </source>
</evidence>
<sequence>MSRDVIGGRPSQGNPRDAHWKKSVTNSKDVGTKRRGDKVLPKASEVIGAALDQRSILARARANIRARQILDPESREIWKQVVQSAWFEGFIGMVIVLNAAGIGIGLTLQVEGKSTVPVQVLENFCLVAYIAELICRVFAIGFVCFRDHWVKFDSFLIVMGVLVDWILDPILGAEGVASQFGPLMILRMARLLRLAKIMQLFKHCREFWILVRGFLNCVNMMLYVFLVLFVCIYCFSCLAMELITKHRLNDEDEEFREQVQKYFRSLPNTMMTLVRFACLDNTSEVYYILVEKDAWLSMYFLFMILTVSLVFFHLTGAVIFSTTMDKNLEEDDTAKAVEMDKWANLVKDLKEMFSRLDGDGSGFLSRAEFEQMHPSDMQMLARALGGGLSPSAIFDALDLDRSGEISITELFDGIWEAIASGDKLGTKRMEKQVEMMHVRMSEMSAIQEGILMTHKNLEQQMSTQKILEQQMSQLVEEMRLARLSNNKNKNDDNNTVAAAPPPAKMGQSAAAPKSKSAAKRSTSQPGRAPESVSEVSGVGQNVSERL</sequence>
<evidence type="ECO:0000256" key="2">
    <source>
        <dbReference type="ARBA" id="ARBA00022692"/>
    </source>
</evidence>
<keyword evidence="3" id="KW-0106">Calcium</keyword>
<dbReference type="Proteomes" id="UP000654075">
    <property type="component" value="Unassembled WGS sequence"/>
</dbReference>
<dbReference type="InterPro" id="IPR002048">
    <property type="entry name" value="EF_hand_dom"/>
</dbReference>
<dbReference type="InterPro" id="IPR005821">
    <property type="entry name" value="Ion_trans_dom"/>
</dbReference>
<gene>
    <name evidence="9" type="ORF">PGLA1383_LOCUS41440</name>
    <name evidence="10" type="ORF">PGLA2088_LOCUS49948</name>
</gene>
<dbReference type="Gene3D" id="1.10.287.70">
    <property type="match status" value="1"/>
</dbReference>
<dbReference type="CDD" id="cd00051">
    <property type="entry name" value="EFh"/>
    <property type="match status" value="1"/>
</dbReference>
<evidence type="ECO:0000313" key="10">
    <source>
        <dbReference type="EMBL" id="CAE8740242.1"/>
    </source>
</evidence>
<evidence type="ECO:0000313" key="9">
    <source>
        <dbReference type="EMBL" id="CAE8624295.1"/>
    </source>
</evidence>
<protein>
    <recommendedName>
        <fullName evidence="8">EF-hand domain-containing protein</fullName>
    </recommendedName>
</protein>
<dbReference type="SUPFAM" id="SSF47473">
    <property type="entry name" value="EF-hand"/>
    <property type="match status" value="1"/>
</dbReference>
<name>A0A813GB40_POLGL</name>
<evidence type="ECO:0000256" key="7">
    <source>
        <dbReference type="SAM" id="Phobius"/>
    </source>
</evidence>
<feature type="domain" description="EF-hand" evidence="8">
    <location>
        <begin position="344"/>
        <end position="379"/>
    </location>
</feature>
<keyword evidence="2 7" id="KW-0812">Transmembrane</keyword>
<accession>A0A813GB40</accession>
<keyword evidence="11" id="KW-1185">Reference proteome</keyword>
<dbReference type="Gene3D" id="1.10.238.10">
    <property type="entry name" value="EF-hand"/>
    <property type="match status" value="1"/>
</dbReference>
<keyword evidence="5 7" id="KW-0472">Membrane</keyword>
<dbReference type="GO" id="GO:0005248">
    <property type="term" value="F:voltage-gated sodium channel activity"/>
    <property type="evidence" value="ECO:0007669"/>
    <property type="project" value="TreeGrafter"/>
</dbReference>
<dbReference type="SUPFAM" id="SSF81324">
    <property type="entry name" value="Voltage-gated potassium channels"/>
    <property type="match status" value="1"/>
</dbReference>
<dbReference type="Proteomes" id="UP000626109">
    <property type="component" value="Unassembled WGS sequence"/>
</dbReference>
<evidence type="ECO:0000256" key="6">
    <source>
        <dbReference type="SAM" id="MobiDB-lite"/>
    </source>
</evidence>
<comment type="subcellular location">
    <subcellularLocation>
        <location evidence="1">Membrane</location>
        <topology evidence="1">Multi-pass membrane protein</topology>
    </subcellularLocation>
</comment>
<dbReference type="GO" id="GO:0001518">
    <property type="term" value="C:voltage-gated sodium channel complex"/>
    <property type="evidence" value="ECO:0007669"/>
    <property type="project" value="TreeGrafter"/>
</dbReference>
<dbReference type="GO" id="GO:0005509">
    <property type="term" value="F:calcium ion binding"/>
    <property type="evidence" value="ECO:0007669"/>
    <property type="project" value="InterPro"/>
</dbReference>
<evidence type="ECO:0000256" key="3">
    <source>
        <dbReference type="ARBA" id="ARBA00022837"/>
    </source>
</evidence>
<feature type="region of interest" description="Disordered" evidence="6">
    <location>
        <begin position="1"/>
        <end position="35"/>
    </location>
</feature>
<dbReference type="PANTHER" id="PTHR10037:SF62">
    <property type="entry name" value="SODIUM CHANNEL PROTEIN 60E"/>
    <property type="match status" value="1"/>
</dbReference>
<feature type="transmembrane region" description="Helical" evidence="7">
    <location>
        <begin position="126"/>
        <end position="145"/>
    </location>
</feature>
<dbReference type="InterPro" id="IPR018247">
    <property type="entry name" value="EF_Hand_1_Ca_BS"/>
</dbReference>
<evidence type="ECO:0000313" key="11">
    <source>
        <dbReference type="Proteomes" id="UP000654075"/>
    </source>
</evidence>
<dbReference type="PROSITE" id="PS50222">
    <property type="entry name" value="EF_HAND_2"/>
    <property type="match status" value="1"/>
</dbReference>
<proteinExistence type="predicted"/>
<dbReference type="InterPro" id="IPR011992">
    <property type="entry name" value="EF-hand-dom_pair"/>
</dbReference>
<reference evidence="9" key="1">
    <citation type="submission" date="2021-02" db="EMBL/GenBank/DDBJ databases">
        <authorList>
            <person name="Dougan E. K."/>
            <person name="Rhodes N."/>
            <person name="Thang M."/>
            <person name="Chan C."/>
        </authorList>
    </citation>
    <scope>NUCLEOTIDE SEQUENCE</scope>
</reference>
<evidence type="ECO:0000259" key="8">
    <source>
        <dbReference type="PROSITE" id="PS50222"/>
    </source>
</evidence>
<feature type="transmembrane region" description="Helical" evidence="7">
    <location>
        <begin position="299"/>
        <end position="320"/>
    </location>
</feature>
<feature type="transmembrane region" description="Helical" evidence="7">
    <location>
        <begin position="85"/>
        <end position="106"/>
    </location>
</feature>
<dbReference type="InterPro" id="IPR027359">
    <property type="entry name" value="Volt_channel_dom_sf"/>
</dbReference>
<dbReference type="Pfam" id="PF00520">
    <property type="entry name" value="Ion_trans"/>
    <property type="match status" value="1"/>
</dbReference>
<dbReference type="Gene3D" id="1.20.120.350">
    <property type="entry name" value="Voltage-gated potassium channels. Chain C"/>
    <property type="match status" value="1"/>
</dbReference>
<dbReference type="PROSITE" id="PS00018">
    <property type="entry name" value="EF_HAND_1"/>
    <property type="match status" value="2"/>
</dbReference>
<feature type="compositionally biased region" description="Low complexity" evidence="6">
    <location>
        <begin position="508"/>
        <end position="523"/>
    </location>
</feature>